<dbReference type="Proteomes" id="UP001139502">
    <property type="component" value="Unassembled WGS sequence"/>
</dbReference>
<feature type="domain" description="Zinc finger CGNR" evidence="1">
    <location>
        <begin position="137"/>
        <end position="178"/>
    </location>
</feature>
<dbReference type="SUPFAM" id="SSF160904">
    <property type="entry name" value="Jann2411-like"/>
    <property type="match status" value="1"/>
</dbReference>
<dbReference type="EMBL" id="JANAFB010000001">
    <property type="protein sequence ID" value="MCP3424478.1"/>
    <property type="molecule type" value="Genomic_DNA"/>
</dbReference>
<dbReference type="PANTHER" id="PTHR35525">
    <property type="entry name" value="BLL6575 PROTEIN"/>
    <property type="match status" value="1"/>
</dbReference>
<comment type="caution">
    <text evidence="2">The sequence shown here is derived from an EMBL/GenBank/DDBJ whole genome shotgun (WGS) entry which is preliminary data.</text>
</comment>
<gene>
    <name evidence="2" type="ORF">NBM05_00115</name>
</gene>
<dbReference type="InterPro" id="IPR010852">
    <property type="entry name" value="ABATE"/>
</dbReference>
<sequence>MPLHVPQIPVQTVVEFVNEWAAVPQEVSTRAWEGYPAWESEPRRVLRSVWPPGIAEPNDALVATACDRVYPVFTGAWPGSIVERLNTAFDEAGLRPRLDVNDEVVHLTWVTDRPERLMFAVLVASLVAHVGRVPRDRLGICESSACADVLIDRSPTRTKHYCSARCQTRERVKAYRARTS</sequence>
<organism evidence="2 3">
    <name type="scientific">Rothia santali</name>
    <dbReference type="NCBI Taxonomy" id="2949643"/>
    <lineage>
        <taxon>Bacteria</taxon>
        <taxon>Bacillati</taxon>
        <taxon>Actinomycetota</taxon>
        <taxon>Actinomycetes</taxon>
        <taxon>Micrococcales</taxon>
        <taxon>Micrococcaceae</taxon>
        <taxon>Rothia</taxon>
    </lineage>
</organism>
<evidence type="ECO:0000259" key="1">
    <source>
        <dbReference type="Pfam" id="PF11706"/>
    </source>
</evidence>
<dbReference type="InterPro" id="IPR023286">
    <property type="entry name" value="ABATE_dom_sf"/>
</dbReference>
<dbReference type="AlphaFoldDB" id="A0A9X2KGT8"/>
<dbReference type="PANTHER" id="PTHR35525:SF3">
    <property type="entry name" value="BLL6575 PROTEIN"/>
    <property type="match status" value="1"/>
</dbReference>
<dbReference type="Gene3D" id="1.10.3300.10">
    <property type="entry name" value="Jann2411-like domain"/>
    <property type="match status" value="1"/>
</dbReference>
<protein>
    <submittedName>
        <fullName evidence="2">CGNR zinc finger domain-containing protein</fullName>
    </submittedName>
</protein>
<dbReference type="Pfam" id="PF11706">
    <property type="entry name" value="zf-CGNR"/>
    <property type="match status" value="1"/>
</dbReference>
<evidence type="ECO:0000313" key="3">
    <source>
        <dbReference type="Proteomes" id="UP001139502"/>
    </source>
</evidence>
<evidence type="ECO:0000313" key="2">
    <source>
        <dbReference type="EMBL" id="MCP3424478.1"/>
    </source>
</evidence>
<reference evidence="2" key="1">
    <citation type="submission" date="2022-06" db="EMBL/GenBank/DDBJ databases">
        <title>Rothia sp. isolated from sandalwood seedling.</title>
        <authorList>
            <person name="Tuikhar N."/>
            <person name="Kirdat K."/>
            <person name="Thorat V."/>
            <person name="Swetha P."/>
            <person name="Padma S."/>
            <person name="Sundararaj R."/>
            <person name="Yadav A."/>
        </authorList>
    </citation>
    <scope>NUCLEOTIDE SEQUENCE</scope>
    <source>
        <strain evidence="2">AR01</strain>
    </source>
</reference>
<keyword evidence="3" id="KW-1185">Reference proteome</keyword>
<name>A0A9X2KGT8_9MICC</name>
<dbReference type="RefSeq" id="WP_254164058.1">
    <property type="nucleotide sequence ID" value="NZ_JANAFB010000001.1"/>
</dbReference>
<dbReference type="InterPro" id="IPR021005">
    <property type="entry name" value="Znf_CGNR"/>
</dbReference>
<accession>A0A9X2KGT8</accession>
<proteinExistence type="predicted"/>